<dbReference type="Gene3D" id="1.10.260.40">
    <property type="entry name" value="lambda repressor-like DNA-binding domains"/>
    <property type="match status" value="2"/>
</dbReference>
<name>A0ABW2C538_9PSEU</name>
<dbReference type="EMBL" id="JBHSXX010000001">
    <property type="protein sequence ID" value="MFC6869964.1"/>
    <property type="molecule type" value="Genomic_DNA"/>
</dbReference>
<proteinExistence type="predicted"/>
<evidence type="ECO:0000313" key="3">
    <source>
        <dbReference type="EMBL" id="MFC6869964.1"/>
    </source>
</evidence>
<feature type="domain" description="HTH cro/C1-type" evidence="2">
    <location>
        <begin position="22"/>
        <end position="76"/>
    </location>
</feature>
<dbReference type="SMART" id="SM00530">
    <property type="entry name" value="HTH_XRE"/>
    <property type="match status" value="2"/>
</dbReference>
<evidence type="ECO:0000259" key="2">
    <source>
        <dbReference type="PROSITE" id="PS50943"/>
    </source>
</evidence>
<accession>A0ABW2C538</accession>
<dbReference type="SUPFAM" id="SSF47413">
    <property type="entry name" value="lambda repressor-like DNA-binding domains"/>
    <property type="match status" value="2"/>
</dbReference>
<reference evidence="4" key="1">
    <citation type="journal article" date="2019" name="Int. J. Syst. Evol. Microbiol.">
        <title>The Global Catalogue of Microorganisms (GCM) 10K type strain sequencing project: providing services to taxonomists for standard genome sequencing and annotation.</title>
        <authorList>
            <consortium name="The Broad Institute Genomics Platform"/>
            <consortium name="The Broad Institute Genome Sequencing Center for Infectious Disease"/>
            <person name="Wu L."/>
            <person name="Ma J."/>
        </authorList>
    </citation>
    <scope>NUCLEOTIDE SEQUENCE [LARGE SCALE GENOMIC DNA]</scope>
    <source>
        <strain evidence="4">KCTC 32255</strain>
    </source>
</reference>
<sequence>MTARVNVVGGKRWNERFSHVRLRAVRESRGLSQARLAKLVGQARETIAKYENGKQIPRVPTLHVIADVLNVDVTELLEPGPMDLAVLRAQQNLSQADVADALGISQPWYQHLEARKARLDPALLPQLASLLKVEPDVLVGLVRLRTADE</sequence>
<dbReference type="InterPro" id="IPR010982">
    <property type="entry name" value="Lambda_DNA-bd_dom_sf"/>
</dbReference>
<dbReference type="Pfam" id="PF13560">
    <property type="entry name" value="HTH_31"/>
    <property type="match status" value="1"/>
</dbReference>
<dbReference type="Proteomes" id="UP001596337">
    <property type="component" value="Unassembled WGS sequence"/>
</dbReference>
<dbReference type="PANTHER" id="PTHR46558:SF11">
    <property type="entry name" value="HTH-TYPE TRANSCRIPTIONAL REGULATOR XRE"/>
    <property type="match status" value="1"/>
</dbReference>
<evidence type="ECO:0000313" key="4">
    <source>
        <dbReference type="Proteomes" id="UP001596337"/>
    </source>
</evidence>
<dbReference type="PROSITE" id="PS50943">
    <property type="entry name" value="HTH_CROC1"/>
    <property type="match status" value="2"/>
</dbReference>
<gene>
    <name evidence="3" type="ORF">ACFQGD_22735</name>
</gene>
<keyword evidence="4" id="KW-1185">Reference proteome</keyword>
<dbReference type="RefSeq" id="WP_345393898.1">
    <property type="nucleotide sequence ID" value="NZ_BAABLA010000021.1"/>
</dbReference>
<comment type="caution">
    <text evidence="3">The sequence shown here is derived from an EMBL/GenBank/DDBJ whole genome shotgun (WGS) entry which is preliminary data.</text>
</comment>
<keyword evidence="1" id="KW-0238">DNA-binding</keyword>
<evidence type="ECO:0000256" key="1">
    <source>
        <dbReference type="ARBA" id="ARBA00023125"/>
    </source>
</evidence>
<dbReference type="Pfam" id="PF01381">
    <property type="entry name" value="HTH_3"/>
    <property type="match status" value="1"/>
</dbReference>
<dbReference type="PANTHER" id="PTHR46558">
    <property type="entry name" value="TRACRIPTIONAL REGULATORY PROTEIN-RELATED-RELATED"/>
    <property type="match status" value="1"/>
</dbReference>
<dbReference type="CDD" id="cd00093">
    <property type="entry name" value="HTH_XRE"/>
    <property type="match status" value="2"/>
</dbReference>
<protein>
    <submittedName>
        <fullName evidence="3">Helix-turn-helix domain-containing protein</fullName>
    </submittedName>
</protein>
<organism evidence="3 4">
    <name type="scientific">Haloechinothrix salitolerans</name>
    <dbReference type="NCBI Taxonomy" id="926830"/>
    <lineage>
        <taxon>Bacteria</taxon>
        <taxon>Bacillati</taxon>
        <taxon>Actinomycetota</taxon>
        <taxon>Actinomycetes</taxon>
        <taxon>Pseudonocardiales</taxon>
        <taxon>Pseudonocardiaceae</taxon>
        <taxon>Haloechinothrix</taxon>
    </lineage>
</organism>
<dbReference type="InterPro" id="IPR001387">
    <property type="entry name" value="Cro/C1-type_HTH"/>
</dbReference>
<feature type="domain" description="HTH cro/C1-type" evidence="2">
    <location>
        <begin position="84"/>
        <end position="138"/>
    </location>
</feature>